<dbReference type="PANTHER" id="PTHR30538:SF1">
    <property type="entry name" value="L-LYSINE 2,3-AMINOMUTASE"/>
    <property type="match status" value="1"/>
</dbReference>
<dbReference type="SFLD" id="SFLDG01070">
    <property type="entry name" value="PLP-dependent"/>
    <property type="match status" value="1"/>
</dbReference>
<evidence type="ECO:0000256" key="3">
    <source>
        <dbReference type="ARBA" id="ARBA00001966"/>
    </source>
</evidence>
<dbReference type="InterPro" id="IPR022462">
    <property type="entry name" value="EpmB"/>
</dbReference>
<evidence type="ECO:0000256" key="4">
    <source>
        <dbReference type="ARBA" id="ARBA00008703"/>
    </source>
</evidence>
<organism evidence="17 18">
    <name type="scientific">Faucicola osloensis</name>
    <name type="common">Moraxella osloensis</name>
    <dbReference type="NCBI Taxonomy" id="34062"/>
    <lineage>
        <taxon>Bacteria</taxon>
        <taxon>Pseudomonadati</taxon>
        <taxon>Pseudomonadota</taxon>
        <taxon>Gammaproteobacteria</taxon>
        <taxon>Moraxellales</taxon>
        <taxon>Moraxellaceae</taxon>
        <taxon>Faucicola</taxon>
    </lineage>
</organism>
<evidence type="ECO:0000256" key="15">
    <source>
        <dbReference type="PIRSR" id="PIRSR603739-50"/>
    </source>
</evidence>
<keyword evidence="10" id="KW-0408">Iron</keyword>
<dbReference type="SUPFAM" id="SSF102114">
    <property type="entry name" value="Radical SAM enzymes"/>
    <property type="match status" value="1"/>
</dbReference>
<dbReference type="PROSITE" id="PS51918">
    <property type="entry name" value="RADICAL_SAM"/>
    <property type="match status" value="1"/>
</dbReference>
<evidence type="ECO:0000256" key="7">
    <source>
        <dbReference type="ARBA" id="ARBA00022691"/>
    </source>
</evidence>
<dbReference type="CDD" id="cd01335">
    <property type="entry name" value="Radical_SAM"/>
    <property type="match status" value="1"/>
</dbReference>
<evidence type="ECO:0000256" key="2">
    <source>
        <dbReference type="ARBA" id="ARBA00001933"/>
    </source>
</evidence>
<comment type="cofactor">
    <cofactor evidence="2 15">
        <name>pyridoxal 5'-phosphate</name>
        <dbReference type="ChEBI" id="CHEBI:597326"/>
    </cofactor>
</comment>
<evidence type="ECO:0000256" key="12">
    <source>
        <dbReference type="ARBA" id="ARBA00023235"/>
    </source>
</evidence>
<dbReference type="AlphaFoldDB" id="A0A2D2LWD9"/>
<keyword evidence="7" id="KW-0949">S-adenosyl-L-methionine</keyword>
<dbReference type="SFLD" id="SFLDF00314">
    <property type="entry name" value="L-lysine_2_3-aminomutase_(yjeK"/>
    <property type="match status" value="1"/>
</dbReference>
<dbReference type="Proteomes" id="UP000229340">
    <property type="component" value="Chromosome"/>
</dbReference>
<keyword evidence="9 15" id="KW-0663">Pyridoxal phosphate</keyword>
<evidence type="ECO:0000256" key="13">
    <source>
        <dbReference type="ARBA" id="ARBA00030756"/>
    </source>
</evidence>
<feature type="binding site" evidence="14">
    <location>
        <position position="117"/>
    </location>
    <ligand>
        <name>[4Fe-4S] cluster</name>
        <dbReference type="ChEBI" id="CHEBI:49883"/>
        <note>4Fe-4S-S-AdoMet</note>
    </ligand>
</feature>
<comment type="catalytic activity">
    <reaction evidence="1">
        <text>L-lysine = D-beta-lysine</text>
        <dbReference type="Rhea" id="RHEA:44148"/>
        <dbReference type="ChEBI" id="CHEBI:32551"/>
        <dbReference type="ChEBI" id="CHEBI:84138"/>
    </reaction>
</comment>
<feature type="binding site" evidence="14">
    <location>
        <position position="113"/>
    </location>
    <ligand>
        <name>[4Fe-4S] cluster</name>
        <dbReference type="ChEBI" id="CHEBI:49883"/>
        <note>4Fe-4S-S-AdoMet</note>
    </ligand>
</feature>
<dbReference type="NCBIfam" id="TIGR00238">
    <property type="entry name" value="KamA family radical SAM protein"/>
    <property type="match status" value="1"/>
</dbReference>
<dbReference type="GO" id="GO:0051539">
    <property type="term" value="F:4 iron, 4 sulfur cluster binding"/>
    <property type="evidence" value="ECO:0007669"/>
    <property type="project" value="UniProtKB-KW"/>
</dbReference>
<comment type="cofactor">
    <cofactor evidence="3">
        <name>[4Fe-4S] cluster</name>
        <dbReference type="ChEBI" id="CHEBI:49883"/>
    </cofactor>
</comment>
<dbReference type="InterPro" id="IPR013785">
    <property type="entry name" value="Aldolase_TIM"/>
</dbReference>
<dbReference type="GO" id="GO:0046872">
    <property type="term" value="F:metal ion binding"/>
    <property type="evidence" value="ECO:0007669"/>
    <property type="project" value="UniProtKB-KW"/>
</dbReference>
<proteinExistence type="inferred from homology"/>
<keyword evidence="6 14" id="KW-0004">4Fe-4S</keyword>
<protein>
    <recommendedName>
        <fullName evidence="5">L-lysine 2,3-aminomutase</fullName>
    </recommendedName>
    <alternativeName>
        <fullName evidence="13">EF-P post-translational modification enzyme B</fullName>
    </alternativeName>
</protein>
<dbReference type="PANTHER" id="PTHR30538">
    <property type="entry name" value="LYSINE 2,3-AMINOMUTASE-RELATED"/>
    <property type="match status" value="1"/>
</dbReference>
<reference evidence="18" key="1">
    <citation type="submission" date="2017-11" db="EMBL/GenBank/DDBJ databases">
        <title>Complete genome sequence of Moraxella osloensis NP7 isolated from human skin.</title>
        <authorList>
            <person name="Lee K."/>
            <person name="Lim J.Y."/>
            <person name="Hwang I."/>
        </authorList>
    </citation>
    <scope>NUCLEOTIDE SEQUENCE [LARGE SCALE GENOMIC DNA]</scope>
    <source>
        <strain evidence="18">NP7</strain>
    </source>
</reference>
<dbReference type="InterPro" id="IPR058240">
    <property type="entry name" value="rSAM_sf"/>
</dbReference>
<name>A0A2D2LWD9_FAUOS</name>
<feature type="modified residue" description="N6-(pyridoxal phosphate)lysine" evidence="15">
    <location>
        <position position="325"/>
    </location>
</feature>
<dbReference type="RefSeq" id="WP_100270521.1">
    <property type="nucleotide sequence ID" value="NZ_CP024443.1"/>
</dbReference>
<comment type="similarity">
    <text evidence="4">Belongs to the radical SAM superfamily. KamA family.</text>
</comment>
<keyword evidence="8 14" id="KW-0479">Metal-binding</keyword>
<sequence>MINYLATQKNWQNAFSDTITSFAELAQALDLPIESFDSQVGQFPLKVPRRFVQKMGKGDIHDPLLKQVLPTFQETVQVTGFVTDPLDEQHANPVKGIIHKYASRVLIPVTGACVVNCRYCFRQHFDYHENLPTQNDWQAISAYITAHPAVNEVILSGGDPLSLSNRRLLEIFTTLEALPQVQTIRIHTRVPVMIPERLDEPLLARFANSRCHIVMVIHANHPNEIDQETQIFLAKAKKAGVTLLNQTVLLKSINDDANTLASLNEKLWQAGVLPYYLHVLDKVAGASHFYISDEQAVALYWELLAKCAGYLVPKLVRELPNKPFKTPIDLYHP</sequence>
<dbReference type="EMBL" id="CP024443">
    <property type="protein sequence ID" value="ATR79347.1"/>
    <property type="molecule type" value="Genomic_DNA"/>
</dbReference>
<evidence type="ECO:0000256" key="1">
    <source>
        <dbReference type="ARBA" id="ARBA00001352"/>
    </source>
</evidence>
<evidence type="ECO:0000256" key="6">
    <source>
        <dbReference type="ARBA" id="ARBA00022485"/>
    </source>
</evidence>
<evidence type="ECO:0000256" key="14">
    <source>
        <dbReference type="PIRSR" id="PIRSR004911-1"/>
    </source>
</evidence>
<dbReference type="SFLD" id="SFLDS00029">
    <property type="entry name" value="Radical_SAM"/>
    <property type="match status" value="1"/>
</dbReference>
<dbReference type="NCBIfam" id="TIGR03821">
    <property type="entry name" value="EFP_modif_epmB"/>
    <property type="match status" value="1"/>
</dbReference>
<evidence type="ECO:0000313" key="17">
    <source>
        <dbReference type="EMBL" id="ATR79347.1"/>
    </source>
</evidence>
<keyword evidence="12" id="KW-0413">Isomerase</keyword>
<dbReference type="Pfam" id="PF04055">
    <property type="entry name" value="Radical_SAM"/>
    <property type="match status" value="1"/>
</dbReference>
<dbReference type="GO" id="GO:0016853">
    <property type="term" value="F:isomerase activity"/>
    <property type="evidence" value="ECO:0007669"/>
    <property type="project" value="UniProtKB-KW"/>
</dbReference>
<dbReference type="PIRSF" id="PIRSF004911">
    <property type="entry name" value="DUF160"/>
    <property type="match status" value="1"/>
</dbReference>
<dbReference type="InterPro" id="IPR003739">
    <property type="entry name" value="Lys_aminomutase/Glu_NH3_mut"/>
</dbReference>
<feature type="binding site" evidence="14">
    <location>
        <position position="120"/>
    </location>
    <ligand>
        <name>[4Fe-4S] cluster</name>
        <dbReference type="ChEBI" id="CHEBI:49883"/>
        <note>4Fe-4S-S-AdoMet</note>
    </ligand>
</feature>
<evidence type="ECO:0000256" key="9">
    <source>
        <dbReference type="ARBA" id="ARBA00022898"/>
    </source>
</evidence>
<dbReference type="STRING" id="34062.AXE82_05045"/>
<dbReference type="InterPro" id="IPR007197">
    <property type="entry name" value="rSAM"/>
</dbReference>
<evidence type="ECO:0000256" key="8">
    <source>
        <dbReference type="ARBA" id="ARBA00022723"/>
    </source>
</evidence>
<evidence type="ECO:0000256" key="11">
    <source>
        <dbReference type="ARBA" id="ARBA00023014"/>
    </source>
</evidence>
<dbReference type="Gene3D" id="3.20.20.70">
    <property type="entry name" value="Aldolase class I"/>
    <property type="match status" value="1"/>
</dbReference>
<evidence type="ECO:0000256" key="10">
    <source>
        <dbReference type="ARBA" id="ARBA00023004"/>
    </source>
</evidence>
<evidence type="ECO:0000313" key="18">
    <source>
        <dbReference type="Proteomes" id="UP000229340"/>
    </source>
</evidence>
<accession>A0A2D2LWD9</accession>
<evidence type="ECO:0000256" key="5">
    <source>
        <dbReference type="ARBA" id="ARBA00022363"/>
    </source>
</evidence>
<gene>
    <name evidence="17" type="primary">epmB</name>
    <name evidence="17" type="ORF">NP7_08865</name>
</gene>
<keyword evidence="11 14" id="KW-0411">Iron-sulfur</keyword>
<feature type="domain" description="Radical SAM core" evidence="16">
    <location>
        <begin position="99"/>
        <end position="314"/>
    </location>
</feature>
<evidence type="ECO:0000259" key="16">
    <source>
        <dbReference type="PROSITE" id="PS51918"/>
    </source>
</evidence>